<dbReference type="RefSeq" id="WP_191074214.1">
    <property type="nucleotide sequence ID" value="NZ_JACTAG010000001.1"/>
</dbReference>
<dbReference type="GO" id="GO:0050661">
    <property type="term" value="F:NADP binding"/>
    <property type="evidence" value="ECO:0007669"/>
    <property type="project" value="InterPro"/>
</dbReference>
<evidence type="ECO:0000259" key="8">
    <source>
        <dbReference type="Pfam" id="PF00171"/>
    </source>
</evidence>
<evidence type="ECO:0000313" key="10">
    <source>
        <dbReference type="Proteomes" id="UP000635142"/>
    </source>
</evidence>
<evidence type="ECO:0000256" key="3">
    <source>
        <dbReference type="ARBA" id="ARBA00022650"/>
    </source>
</evidence>
<evidence type="ECO:0000313" key="9">
    <source>
        <dbReference type="EMBL" id="MBD3663238.1"/>
    </source>
</evidence>
<keyword evidence="4 7" id="KW-0521">NADP</keyword>
<accession>A0A927D2Q5</accession>
<dbReference type="EC" id="1.2.1.41" evidence="7"/>
<comment type="function">
    <text evidence="7">Catalyzes the NADPH-dependent reduction of L-glutamate 5-phosphate into L-glutamate 5-semialdehyde and phosphate. The product spontaneously undergoes cyclization to form 1-pyrroline-5-carboxylate.</text>
</comment>
<comment type="catalytic activity">
    <reaction evidence="6 7">
        <text>L-glutamate 5-semialdehyde + phosphate + NADP(+) = L-glutamyl 5-phosphate + NADPH + H(+)</text>
        <dbReference type="Rhea" id="RHEA:19541"/>
        <dbReference type="ChEBI" id="CHEBI:15378"/>
        <dbReference type="ChEBI" id="CHEBI:43474"/>
        <dbReference type="ChEBI" id="CHEBI:57783"/>
        <dbReference type="ChEBI" id="CHEBI:58066"/>
        <dbReference type="ChEBI" id="CHEBI:58274"/>
        <dbReference type="ChEBI" id="CHEBI:58349"/>
        <dbReference type="EC" id="1.2.1.41"/>
    </reaction>
</comment>
<dbReference type="GO" id="GO:0004350">
    <property type="term" value="F:glutamate-5-semialdehyde dehydrogenase activity"/>
    <property type="evidence" value="ECO:0007669"/>
    <property type="project" value="UniProtKB-UniRule"/>
</dbReference>
<dbReference type="AlphaFoldDB" id="A0A927D2Q5"/>
<dbReference type="FunFam" id="3.40.309.10:FF:000006">
    <property type="entry name" value="Gamma-glutamyl phosphate reductase"/>
    <property type="match status" value="1"/>
</dbReference>
<dbReference type="InterPro" id="IPR000965">
    <property type="entry name" value="GPR_dom"/>
</dbReference>
<keyword evidence="5 7" id="KW-0560">Oxidoreductase</keyword>
<dbReference type="InterPro" id="IPR016163">
    <property type="entry name" value="Ald_DH_C"/>
</dbReference>
<comment type="pathway">
    <text evidence="1 7">Amino-acid biosynthesis; L-proline biosynthesis; L-glutamate 5-semialdehyde from L-glutamate: step 2/2.</text>
</comment>
<dbReference type="NCBIfam" id="NF001221">
    <property type="entry name" value="PRK00197.1"/>
    <property type="match status" value="1"/>
</dbReference>
<evidence type="ECO:0000256" key="4">
    <source>
        <dbReference type="ARBA" id="ARBA00022857"/>
    </source>
</evidence>
<comment type="similarity">
    <text evidence="7">Belongs to the gamma-glutamyl phosphate reductase family.</text>
</comment>
<dbReference type="PIRSF" id="PIRSF000151">
    <property type="entry name" value="GPR"/>
    <property type="match status" value="1"/>
</dbReference>
<name>A0A927D2Q5_9RHOB</name>
<dbReference type="HAMAP" id="MF_00412">
    <property type="entry name" value="ProA"/>
    <property type="match status" value="1"/>
</dbReference>
<evidence type="ECO:0000256" key="6">
    <source>
        <dbReference type="ARBA" id="ARBA00049024"/>
    </source>
</evidence>
<dbReference type="PANTHER" id="PTHR11063:SF8">
    <property type="entry name" value="DELTA-1-PYRROLINE-5-CARBOXYLATE SYNTHASE"/>
    <property type="match status" value="1"/>
</dbReference>
<dbReference type="NCBIfam" id="TIGR00407">
    <property type="entry name" value="proA"/>
    <property type="match status" value="1"/>
</dbReference>
<keyword evidence="10" id="KW-1185">Reference proteome</keyword>
<dbReference type="Proteomes" id="UP000635142">
    <property type="component" value="Unassembled WGS sequence"/>
</dbReference>
<reference evidence="9" key="1">
    <citation type="submission" date="2020-08" db="EMBL/GenBank/DDBJ databases">
        <title>Sulfitobacter aestuariivivens sp. nov., isolated from a tidal flat.</title>
        <authorList>
            <person name="Park S."/>
            <person name="Yoon J.-H."/>
        </authorList>
    </citation>
    <scope>NUCLEOTIDE SEQUENCE</scope>
    <source>
        <strain evidence="9">TSTF-M16</strain>
    </source>
</reference>
<dbReference type="Gene3D" id="3.40.309.10">
    <property type="entry name" value="Aldehyde Dehydrogenase, Chain A, domain 2"/>
    <property type="match status" value="1"/>
</dbReference>
<feature type="domain" description="Aldehyde dehydrogenase" evidence="8">
    <location>
        <begin position="19"/>
        <end position="286"/>
    </location>
</feature>
<sequence>MKDLENIPALMSDIGSRAKAAAATLATAPSTRKKAALVGAAEAVWSRRAEILEANEKDLAYGRDKGLSDAMMDRLMLDEGRIQGMVDGLRSVAEQDDPVGEVLAEWDQPSGLHIKRVRTPLGVIGVIYESRPNVTADAGALCLKAGNAVILRGGSESFHSSQAIHACLQQGLHDADLPEDAVQLVPTRDRAAVSEMLTMTETIDVIVPRGGKGLVGLVQREARVPVFAHLDGIVHIYIDAEADPEKVLKVVLNAKTRRTGICGAAECLLIHEKVAATIGQGVIRALLNAGVEVRADDTLARIEGTKHAADDDWGREYLDMIIAARTVPDMDAAMAHIRTHGSNHTDCIITEDPQAAARFMTTLDSAIILHNASTQFADGGEFGMGAEIGIATGKMHARGPVGAAQLTSFKYLVTGDGTVRS</sequence>
<dbReference type="PROSITE" id="PS01223">
    <property type="entry name" value="PROA"/>
    <property type="match status" value="1"/>
</dbReference>
<evidence type="ECO:0000256" key="1">
    <source>
        <dbReference type="ARBA" id="ARBA00004985"/>
    </source>
</evidence>
<dbReference type="GO" id="GO:0055129">
    <property type="term" value="P:L-proline biosynthetic process"/>
    <property type="evidence" value="ECO:0007669"/>
    <property type="project" value="UniProtKB-UniRule"/>
</dbReference>
<organism evidence="9 10">
    <name type="scientific">Sulfitobacter aestuariivivens</name>
    <dbReference type="NCBI Taxonomy" id="2766981"/>
    <lineage>
        <taxon>Bacteria</taxon>
        <taxon>Pseudomonadati</taxon>
        <taxon>Pseudomonadota</taxon>
        <taxon>Alphaproteobacteria</taxon>
        <taxon>Rhodobacterales</taxon>
        <taxon>Roseobacteraceae</taxon>
        <taxon>Sulfitobacter</taxon>
    </lineage>
</organism>
<dbReference type="SUPFAM" id="SSF53720">
    <property type="entry name" value="ALDH-like"/>
    <property type="match status" value="1"/>
</dbReference>
<keyword evidence="7" id="KW-0963">Cytoplasm</keyword>
<dbReference type="InterPro" id="IPR016161">
    <property type="entry name" value="Ald_DH/histidinol_DH"/>
</dbReference>
<keyword evidence="3 7" id="KW-0641">Proline biosynthesis</keyword>
<dbReference type="InterPro" id="IPR015590">
    <property type="entry name" value="Aldehyde_DH_dom"/>
</dbReference>
<evidence type="ECO:0000256" key="5">
    <source>
        <dbReference type="ARBA" id="ARBA00023002"/>
    </source>
</evidence>
<evidence type="ECO:0000256" key="2">
    <source>
        <dbReference type="ARBA" id="ARBA00022605"/>
    </source>
</evidence>
<keyword evidence="2 7" id="KW-0028">Amino-acid biosynthesis</keyword>
<dbReference type="Pfam" id="PF00171">
    <property type="entry name" value="Aldedh"/>
    <property type="match status" value="1"/>
</dbReference>
<comment type="caution">
    <text evidence="9">The sequence shown here is derived from an EMBL/GenBank/DDBJ whole genome shotgun (WGS) entry which is preliminary data.</text>
</comment>
<dbReference type="Gene3D" id="3.40.605.10">
    <property type="entry name" value="Aldehyde Dehydrogenase, Chain A, domain 1"/>
    <property type="match status" value="1"/>
</dbReference>
<dbReference type="InterPro" id="IPR012134">
    <property type="entry name" value="Glu-5-SA_DH"/>
</dbReference>
<comment type="subcellular location">
    <subcellularLocation>
        <location evidence="7">Cytoplasm</location>
    </subcellularLocation>
</comment>
<dbReference type="PANTHER" id="PTHR11063">
    <property type="entry name" value="GLUTAMATE SEMIALDEHYDE DEHYDROGENASE"/>
    <property type="match status" value="1"/>
</dbReference>
<dbReference type="InterPro" id="IPR016162">
    <property type="entry name" value="Ald_DH_N"/>
</dbReference>
<protein>
    <recommendedName>
        <fullName evidence="7">Gamma-glutamyl phosphate reductase</fullName>
        <shortName evidence="7">GPR</shortName>
        <ecNumber evidence="7">1.2.1.41</ecNumber>
    </recommendedName>
    <alternativeName>
        <fullName evidence="7">Glutamate-5-semialdehyde dehydrogenase</fullName>
    </alternativeName>
    <alternativeName>
        <fullName evidence="7">Glutamyl-gamma-semialdehyde dehydrogenase</fullName>
        <shortName evidence="7">GSA dehydrogenase</shortName>
    </alternativeName>
</protein>
<proteinExistence type="inferred from homology"/>
<dbReference type="EMBL" id="JACTAG010000001">
    <property type="protein sequence ID" value="MBD3663238.1"/>
    <property type="molecule type" value="Genomic_DNA"/>
</dbReference>
<gene>
    <name evidence="7" type="primary">proA</name>
    <name evidence="9" type="ORF">H9Q16_04835</name>
</gene>
<evidence type="ECO:0000256" key="7">
    <source>
        <dbReference type="HAMAP-Rule" id="MF_00412"/>
    </source>
</evidence>
<dbReference type="CDD" id="cd07079">
    <property type="entry name" value="ALDH_F18-19_ProA-GPR"/>
    <property type="match status" value="1"/>
</dbReference>
<dbReference type="InterPro" id="IPR020593">
    <property type="entry name" value="G-glutamylP_reductase_CS"/>
</dbReference>
<dbReference type="GO" id="GO:0005737">
    <property type="term" value="C:cytoplasm"/>
    <property type="evidence" value="ECO:0007669"/>
    <property type="project" value="UniProtKB-SubCell"/>
</dbReference>